<evidence type="ECO:0000313" key="3">
    <source>
        <dbReference type="Proteomes" id="UP000054538"/>
    </source>
</evidence>
<gene>
    <name evidence="2" type="ORF">PAXRUDRAFT_18462</name>
</gene>
<accession>A0A0D0DER7</accession>
<proteinExistence type="predicted"/>
<evidence type="ECO:0000313" key="2">
    <source>
        <dbReference type="EMBL" id="KIK76080.1"/>
    </source>
</evidence>
<keyword evidence="3" id="KW-1185">Reference proteome</keyword>
<dbReference type="HOGENOM" id="CLU_2794673_0_0_1"/>
<dbReference type="AlphaFoldDB" id="A0A0D0DER7"/>
<reference evidence="3" key="2">
    <citation type="submission" date="2015-01" db="EMBL/GenBank/DDBJ databases">
        <title>Evolutionary Origins and Diversification of the Mycorrhizal Mutualists.</title>
        <authorList>
            <consortium name="DOE Joint Genome Institute"/>
            <consortium name="Mycorrhizal Genomics Consortium"/>
            <person name="Kohler A."/>
            <person name="Kuo A."/>
            <person name="Nagy L.G."/>
            <person name="Floudas D."/>
            <person name="Copeland A."/>
            <person name="Barry K.W."/>
            <person name="Cichocki N."/>
            <person name="Veneault-Fourrey C."/>
            <person name="LaButti K."/>
            <person name="Lindquist E.A."/>
            <person name="Lipzen A."/>
            <person name="Lundell T."/>
            <person name="Morin E."/>
            <person name="Murat C."/>
            <person name="Riley R."/>
            <person name="Ohm R."/>
            <person name="Sun H."/>
            <person name="Tunlid A."/>
            <person name="Henrissat B."/>
            <person name="Grigoriev I.V."/>
            <person name="Hibbett D.S."/>
            <person name="Martin F."/>
        </authorList>
    </citation>
    <scope>NUCLEOTIDE SEQUENCE [LARGE SCALE GENOMIC DNA]</scope>
    <source>
        <strain evidence="3">Ve08.2h10</strain>
    </source>
</reference>
<evidence type="ECO:0000256" key="1">
    <source>
        <dbReference type="SAM" id="MobiDB-lite"/>
    </source>
</evidence>
<organism evidence="2 3">
    <name type="scientific">Paxillus rubicundulus Ve08.2h10</name>
    <dbReference type="NCBI Taxonomy" id="930991"/>
    <lineage>
        <taxon>Eukaryota</taxon>
        <taxon>Fungi</taxon>
        <taxon>Dikarya</taxon>
        <taxon>Basidiomycota</taxon>
        <taxon>Agaricomycotina</taxon>
        <taxon>Agaricomycetes</taxon>
        <taxon>Agaricomycetidae</taxon>
        <taxon>Boletales</taxon>
        <taxon>Paxilineae</taxon>
        <taxon>Paxillaceae</taxon>
        <taxon>Paxillus</taxon>
    </lineage>
</organism>
<dbReference type="EMBL" id="KN827684">
    <property type="protein sequence ID" value="KIK76080.1"/>
    <property type="molecule type" value="Genomic_DNA"/>
</dbReference>
<protein>
    <submittedName>
        <fullName evidence="2">Uncharacterized protein</fullName>
    </submittedName>
</protein>
<feature type="region of interest" description="Disordered" evidence="1">
    <location>
        <begin position="23"/>
        <end position="46"/>
    </location>
</feature>
<name>A0A0D0DER7_9AGAM</name>
<reference evidence="2 3" key="1">
    <citation type="submission" date="2014-04" db="EMBL/GenBank/DDBJ databases">
        <authorList>
            <consortium name="DOE Joint Genome Institute"/>
            <person name="Kuo A."/>
            <person name="Kohler A."/>
            <person name="Jargeat P."/>
            <person name="Nagy L.G."/>
            <person name="Floudas D."/>
            <person name="Copeland A."/>
            <person name="Barry K.W."/>
            <person name="Cichocki N."/>
            <person name="Veneault-Fourrey C."/>
            <person name="LaButti K."/>
            <person name="Lindquist E.A."/>
            <person name="Lipzen A."/>
            <person name="Lundell T."/>
            <person name="Morin E."/>
            <person name="Murat C."/>
            <person name="Sun H."/>
            <person name="Tunlid A."/>
            <person name="Henrissat B."/>
            <person name="Grigoriev I.V."/>
            <person name="Hibbett D.S."/>
            <person name="Martin F."/>
            <person name="Nordberg H.P."/>
            <person name="Cantor M.N."/>
            <person name="Hua S.X."/>
        </authorList>
    </citation>
    <scope>NUCLEOTIDE SEQUENCE [LARGE SCALE GENOMIC DNA]</scope>
    <source>
        <strain evidence="2 3">Ve08.2h10</strain>
    </source>
</reference>
<dbReference type="InParanoid" id="A0A0D0DER7"/>
<dbReference type="Proteomes" id="UP000054538">
    <property type="component" value="Unassembled WGS sequence"/>
</dbReference>
<sequence>MKPLPLKFLQITDQILTTHATPTYEVSGKKSKKATPKVLLDGNNNDSGLPISVDTTHYNLKGSDCPDY</sequence>